<accession>A0A1N7PFI7</accession>
<protein>
    <submittedName>
        <fullName evidence="1">Type I restriction enzyme, S subunit</fullName>
    </submittedName>
</protein>
<sequence>MSNKKLKVGNVPNLRFPGFEGEWGVKKLGEIATFSKGKGIS</sequence>
<dbReference type="SUPFAM" id="SSF116734">
    <property type="entry name" value="DNA methylase specificity domain"/>
    <property type="match status" value="1"/>
</dbReference>
<feature type="non-terminal residue" evidence="1">
    <location>
        <position position="41"/>
    </location>
</feature>
<dbReference type="Proteomes" id="UP000186246">
    <property type="component" value="Unassembled WGS sequence"/>
</dbReference>
<name>A0A1N7PFI7_9FLAO</name>
<organism evidence="1 2">
    <name type="scientific">Chryseobacterium piscicola</name>
    <dbReference type="NCBI Taxonomy" id="551459"/>
    <lineage>
        <taxon>Bacteria</taxon>
        <taxon>Pseudomonadati</taxon>
        <taxon>Bacteroidota</taxon>
        <taxon>Flavobacteriia</taxon>
        <taxon>Flavobacteriales</taxon>
        <taxon>Weeksellaceae</taxon>
        <taxon>Chryseobacterium group</taxon>
        <taxon>Chryseobacterium</taxon>
    </lineage>
</organism>
<gene>
    <name evidence="1" type="ORF">SAMN05421796_1141</name>
</gene>
<evidence type="ECO:0000313" key="2">
    <source>
        <dbReference type="Proteomes" id="UP000186246"/>
    </source>
</evidence>
<reference evidence="2" key="1">
    <citation type="submission" date="2017-01" db="EMBL/GenBank/DDBJ databases">
        <authorList>
            <person name="Varghese N."/>
            <person name="Submissions S."/>
        </authorList>
    </citation>
    <scope>NUCLEOTIDE SEQUENCE [LARGE SCALE GENOMIC DNA]</scope>
    <source>
        <strain evidence="2">DSM 21068</strain>
    </source>
</reference>
<dbReference type="EMBL" id="FTOJ01000014">
    <property type="protein sequence ID" value="SIT09338.1"/>
    <property type="molecule type" value="Genomic_DNA"/>
</dbReference>
<dbReference type="STRING" id="551459.SAMN05421796_1141"/>
<proteinExistence type="predicted"/>
<dbReference type="AlphaFoldDB" id="A0A1N7PFI7"/>
<evidence type="ECO:0000313" key="1">
    <source>
        <dbReference type="EMBL" id="SIT09338.1"/>
    </source>
</evidence>